<comment type="caution">
    <text evidence="3">The sequence shown here is derived from an EMBL/GenBank/DDBJ whole genome shotgun (WGS) entry which is preliminary data.</text>
</comment>
<proteinExistence type="predicted"/>
<dbReference type="Proteomes" id="UP000326464">
    <property type="component" value="Unassembled WGS sequence"/>
</dbReference>
<feature type="compositionally biased region" description="Basic and acidic residues" evidence="2">
    <location>
        <begin position="528"/>
        <end position="544"/>
    </location>
</feature>
<accession>A0A7X1NQJ9</accession>
<gene>
    <name evidence="3" type="ORF">FNH21_09730</name>
</gene>
<feature type="region of interest" description="Disordered" evidence="2">
    <location>
        <begin position="1"/>
        <end position="181"/>
    </location>
</feature>
<sequence length="601" mass="63919">MGDNPSTSGTEDAPADAPAAPAPEAPADDAAAPAQEAPAAPADEAVGDGSATDHDATADEASGDGSAADHDATADEASAGAADAVSTEVDTAAATVEEVAAPADAAAADAAGAPEAEATADDVVTTPGATGTSEPAAPLAAEPAPLSTPSPRLAAPKPPLPTAMAPRPLKKAAQPVVAPPAHSTSLEEAAKFARVEEDGHVFLLVGGEEHAVGQYPDATRDEALSYFVRKYDDVVSQVALLEQRVQAKAPSSDMTKTAKHLRAQVGERKMVGDVLALEARIDALLAAIGGLEKAERAVQDELKAKELAAREAIVAEAEELSGRDPSTVQWKASSTRMNELFELWKAAQKNGPRLGRGTEDALWKRFRSARTVFDRHRRAYFSQLDNDNAEAKQAKEALIKRAEQLSTSTDWGQTAAEYRRLMDEWKASKRASRKDDDALWARFRAAQDRFFEARKAVNEAVDEEYAGNLVAKEALLKEAQQILPIRDLAAAKKALQSIRDRWDEAGKVPRADMGRIDAGLRQVEDAVKSADDEHWTKTNPETKARTNSALSQLEGTIAQLREDLASAERAGNAKKIANAREALAAREQWLEMLQKSAQDFS</sequence>
<dbReference type="EMBL" id="VJXX01000002">
    <property type="protein sequence ID" value="MPY10993.1"/>
    <property type="molecule type" value="Genomic_DNA"/>
</dbReference>
<name>A0A7X1NQJ9_9MICC</name>
<evidence type="ECO:0000313" key="4">
    <source>
        <dbReference type="Proteomes" id="UP000326464"/>
    </source>
</evidence>
<organism evidence="3 4">
    <name type="scientific">Arthrobacter bussei</name>
    <dbReference type="NCBI Taxonomy" id="2594179"/>
    <lineage>
        <taxon>Bacteria</taxon>
        <taxon>Bacillati</taxon>
        <taxon>Actinomycetota</taxon>
        <taxon>Actinomycetes</taxon>
        <taxon>Micrococcales</taxon>
        <taxon>Micrococcaceae</taxon>
        <taxon>Arthrobacter</taxon>
    </lineage>
</organism>
<feature type="compositionally biased region" description="Low complexity" evidence="2">
    <location>
        <begin position="132"/>
        <end position="151"/>
    </location>
</feature>
<keyword evidence="4" id="KW-1185">Reference proteome</keyword>
<feature type="compositionally biased region" description="Low complexity" evidence="2">
    <location>
        <begin position="171"/>
        <end position="181"/>
    </location>
</feature>
<feature type="compositionally biased region" description="Low complexity" evidence="2">
    <location>
        <begin position="75"/>
        <end position="117"/>
    </location>
</feature>
<feature type="coiled-coil region" evidence="1">
    <location>
        <begin position="381"/>
        <end position="408"/>
    </location>
</feature>
<feature type="compositionally biased region" description="Polar residues" evidence="2">
    <location>
        <begin position="1"/>
        <end position="10"/>
    </location>
</feature>
<evidence type="ECO:0000256" key="1">
    <source>
        <dbReference type="SAM" id="Coils"/>
    </source>
</evidence>
<dbReference type="Pfam" id="PF03993">
    <property type="entry name" value="DUF349"/>
    <property type="match status" value="3"/>
</dbReference>
<keyword evidence="1" id="KW-0175">Coiled coil</keyword>
<dbReference type="OrthoDB" id="5422202at2"/>
<reference evidence="4" key="1">
    <citation type="submission" date="2019-07" db="EMBL/GenBank/DDBJ databases">
        <title>Arthrobacter KR32 sp. nov., isolated from mountain cheese made of cows milk.</title>
        <authorList>
            <person name="Flegler A."/>
        </authorList>
    </citation>
    <scope>NUCLEOTIDE SEQUENCE [LARGE SCALE GENOMIC DNA]</scope>
    <source>
        <strain evidence="4">KR32</strain>
    </source>
</reference>
<evidence type="ECO:0000313" key="3">
    <source>
        <dbReference type="EMBL" id="MPY10993.1"/>
    </source>
</evidence>
<feature type="region of interest" description="Disordered" evidence="2">
    <location>
        <begin position="528"/>
        <end position="548"/>
    </location>
</feature>
<dbReference type="AlphaFoldDB" id="A0A7X1NQJ9"/>
<evidence type="ECO:0000256" key="2">
    <source>
        <dbReference type="SAM" id="MobiDB-lite"/>
    </source>
</evidence>
<protein>
    <submittedName>
        <fullName evidence="3">DUF349 domain-containing protein</fullName>
    </submittedName>
</protein>
<feature type="compositionally biased region" description="Low complexity" evidence="2">
    <location>
        <begin position="28"/>
        <end position="44"/>
    </location>
</feature>
<dbReference type="InterPro" id="IPR007139">
    <property type="entry name" value="DUF349"/>
</dbReference>